<dbReference type="AlphaFoldDB" id="A0A5K1I737"/>
<name>A0A5K1I737_9GAMM</name>
<feature type="region of interest" description="Disordered" evidence="5">
    <location>
        <begin position="1"/>
        <end position="46"/>
    </location>
</feature>
<evidence type="ECO:0000256" key="6">
    <source>
        <dbReference type="SAM" id="Phobius"/>
    </source>
</evidence>
<feature type="compositionally biased region" description="Basic and acidic residues" evidence="5">
    <location>
        <begin position="1"/>
        <end position="12"/>
    </location>
</feature>
<dbReference type="PANTHER" id="PTHR42987:SF8">
    <property type="entry name" value="PROTEINASE"/>
    <property type="match status" value="1"/>
</dbReference>
<evidence type="ECO:0000313" key="9">
    <source>
        <dbReference type="Proteomes" id="UP000326725"/>
    </source>
</evidence>
<dbReference type="NCBIfam" id="TIGR00706">
    <property type="entry name" value="SppA_dom"/>
    <property type="match status" value="1"/>
</dbReference>
<proteinExistence type="inferred from homology"/>
<dbReference type="CDD" id="cd07023">
    <property type="entry name" value="S49_Sppa_N_C"/>
    <property type="match status" value="1"/>
</dbReference>
<evidence type="ECO:0000256" key="4">
    <source>
        <dbReference type="ARBA" id="ARBA00022825"/>
    </source>
</evidence>
<keyword evidence="3 8" id="KW-0378">Hydrolase</keyword>
<dbReference type="InterPro" id="IPR029045">
    <property type="entry name" value="ClpP/crotonase-like_dom_sf"/>
</dbReference>
<feature type="transmembrane region" description="Helical" evidence="6">
    <location>
        <begin position="77"/>
        <end position="99"/>
    </location>
</feature>
<keyword evidence="6" id="KW-0812">Transmembrane</keyword>
<sequence length="363" mass="40284">MTMSDDDKHGDRWTSGPELTPEQARREREGQHTDQPPPPGEDAETLRERQRLAQLEMMDRWVGGVLAEQRRSRRWKLFFRFFFALLILASLSTTLYGLFGAPGSGPPDRPHLGVVELKGVIDSDSPASAERIIEGLERAWNVEEVEAVVLHINSPGGSPVQSQRIFEAVMRLRESGDKPVLAVVEDIGASGAYYVAAAADEIIAAPASLVGSIGVVHAGFGFEEAIGRLGVERRVFTAGENKAFLDPFSDIAPAQREFWQSVLENTHEQFIAAVRKGRGERLVDDERLFSGLIWSGEQALELGLVDELDSLDGVARARLGEARTRDYTPRLDPFERISRQFGRVAMEWLGVPRGESPVRYQLP</sequence>
<keyword evidence="2" id="KW-0645">Protease</keyword>
<dbReference type="Proteomes" id="UP000326725">
    <property type="component" value="Unassembled WGS sequence"/>
</dbReference>
<dbReference type="InterPro" id="IPR002142">
    <property type="entry name" value="Peptidase_S49"/>
</dbReference>
<dbReference type="PANTHER" id="PTHR42987">
    <property type="entry name" value="PEPTIDASE S49"/>
    <property type="match status" value="1"/>
</dbReference>
<evidence type="ECO:0000256" key="2">
    <source>
        <dbReference type="ARBA" id="ARBA00022670"/>
    </source>
</evidence>
<evidence type="ECO:0000259" key="7">
    <source>
        <dbReference type="Pfam" id="PF01343"/>
    </source>
</evidence>
<feature type="compositionally biased region" description="Basic and acidic residues" evidence="5">
    <location>
        <begin position="23"/>
        <end position="32"/>
    </location>
</feature>
<keyword evidence="4" id="KW-0720">Serine protease</keyword>
<dbReference type="Gene3D" id="3.90.226.10">
    <property type="entry name" value="2-enoyl-CoA Hydratase, Chain A, domain 1"/>
    <property type="match status" value="1"/>
</dbReference>
<protein>
    <submittedName>
        <fullName evidence="8">Signal peptide peptidase SppA</fullName>
        <ecNumber evidence="8">3.4.21.-</ecNumber>
    </submittedName>
</protein>
<comment type="similarity">
    <text evidence="1">Belongs to the peptidase S49 family.</text>
</comment>
<organism evidence="8 9">
    <name type="scientific">Halomonas lysinitropha</name>
    <dbReference type="NCBI Taxonomy" id="2607506"/>
    <lineage>
        <taxon>Bacteria</taxon>
        <taxon>Pseudomonadati</taxon>
        <taxon>Pseudomonadota</taxon>
        <taxon>Gammaproteobacteria</taxon>
        <taxon>Oceanospirillales</taxon>
        <taxon>Halomonadaceae</taxon>
        <taxon>Halomonas</taxon>
    </lineage>
</organism>
<dbReference type="Pfam" id="PF01343">
    <property type="entry name" value="Peptidase_S49"/>
    <property type="match status" value="1"/>
</dbReference>
<accession>A0A5K1I737</accession>
<dbReference type="SUPFAM" id="SSF52096">
    <property type="entry name" value="ClpP/crotonase"/>
    <property type="match status" value="1"/>
</dbReference>
<keyword evidence="6" id="KW-0472">Membrane</keyword>
<dbReference type="InterPro" id="IPR047272">
    <property type="entry name" value="S49_SppA_C"/>
</dbReference>
<gene>
    <name evidence="8" type="primary">sppA_1</name>
    <name evidence="8" type="ORF">HALO32_02327</name>
</gene>
<dbReference type="EMBL" id="CABVOU010000039">
    <property type="protein sequence ID" value="VVZ96231.1"/>
    <property type="molecule type" value="Genomic_DNA"/>
</dbReference>
<evidence type="ECO:0000256" key="3">
    <source>
        <dbReference type="ARBA" id="ARBA00022801"/>
    </source>
</evidence>
<keyword evidence="9" id="KW-1185">Reference proteome</keyword>
<evidence type="ECO:0000256" key="5">
    <source>
        <dbReference type="SAM" id="MobiDB-lite"/>
    </source>
</evidence>
<dbReference type="Gene3D" id="6.20.330.10">
    <property type="match status" value="1"/>
</dbReference>
<dbReference type="InterPro" id="IPR004635">
    <property type="entry name" value="Pept_S49_SppA"/>
</dbReference>
<evidence type="ECO:0000313" key="8">
    <source>
        <dbReference type="EMBL" id="VVZ96231.1"/>
    </source>
</evidence>
<dbReference type="GO" id="GO:0008236">
    <property type="term" value="F:serine-type peptidase activity"/>
    <property type="evidence" value="ECO:0007669"/>
    <property type="project" value="UniProtKB-KW"/>
</dbReference>
<dbReference type="EC" id="3.4.21.-" evidence="8"/>
<dbReference type="GO" id="GO:0006508">
    <property type="term" value="P:proteolysis"/>
    <property type="evidence" value="ECO:0007669"/>
    <property type="project" value="UniProtKB-KW"/>
</dbReference>
<evidence type="ECO:0000256" key="1">
    <source>
        <dbReference type="ARBA" id="ARBA00008683"/>
    </source>
</evidence>
<reference evidence="8 9" key="1">
    <citation type="submission" date="2019-09" db="EMBL/GenBank/DDBJ databases">
        <authorList>
            <person name="Criscuolo A."/>
        </authorList>
    </citation>
    <scope>NUCLEOTIDE SEQUENCE [LARGE SCALE GENOMIC DNA]</scope>
    <source>
        <strain evidence="9">3(2)</strain>
    </source>
</reference>
<keyword evidence="6" id="KW-1133">Transmembrane helix</keyword>
<feature type="domain" description="Peptidase S49" evidence="7">
    <location>
        <begin position="177"/>
        <end position="315"/>
    </location>
</feature>